<dbReference type="PANTHER" id="PTHR11728">
    <property type="entry name" value="GLYCEROL-3-PHOSPHATE DEHYDROGENASE"/>
    <property type="match status" value="1"/>
</dbReference>
<feature type="binding site" evidence="6">
    <location>
        <begin position="318"/>
        <end position="319"/>
    </location>
    <ligand>
        <name>substrate</name>
    </ligand>
</feature>
<dbReference type="GO" id="GO:0042803">
    <property type="term" value="F:protein homodimerization activity"/>
    <property type="evidence" value="ECO:0007669"/>
    <property type="project" value="InterPro"/>
</dbReference>
<sequence>MSALLRSSLRFKHMSAVNRLTQQLRLLTASAPLSAANTAGKAPFKVAVVGSGNWGTTVAKIVAENCTAHPELFEPEVRVWVREEKVNGKNLTDIFNAEHENVRYLPKIKLPHNLIAEPDLLKAVEGANIIVFNLPHQFLAGVCKQLKGHVNPKARAISCLKGLDVTPQGVYLLSDVIENETGLHCGVLSGANLATEIALEKYSETTVAYNRPKDFFGEGDVTNDVLKALFHRPYFHVRCVQDVAGVSIGGALKNVVALCAGFVEGKNWGDNAKAAIMRRGMLEMINFSKRFFPETDINTLTVESAGVADLITSCAGGRNFKVGRAFGKESGSGKTIQDVEKELLNGQSAQGVITCNEVHELLKNKNMQKDFPLFESTWGIIHGELKIDDLPEILYHAN</sequence>
<reference evidence="13 15" key="2">
    <citation type="submission" date="2018-07" db="EMBL/GenBank/DDBJ databases">
        <title>Draft Genome Assemblies for Five Robust Yarrowia lipolytica Strains Exhibiting High Lipid Production and Pentose Sugar Utilization and Sugar Alcohol Secretion from Undetoxified Lignocellulosic Biomass Hydrolysates.</title>
        <authorList>
            <consortium name="DOE Joint Genome Institute"/>
            <person name="Walker C."/>
            <person name="Ryu S."/>
            <person name="Na H."/>
            <person name="Zane M."/>
            <person name="LaButti K."/>
            <person name="Lipzen A."/>
            <person name="Haridas S."/>
            <person name="Barry K."/>
            <person name="Grigoriev I.V."/>
            <person name="Quarterman J."/>
            <person name="Slininger P."/>
            <person name="Dien B."/>
            <person name="Trinh C.T."/>
        </authorList>
    </citation>
    <scope>NUCLEOTIDE SEQUENCE [LARGE SCALE GENOMIC DNA]</scope>
    <source>
        <strain evidence="13 15">YB392</strain>
    </source>
</reference>
<dbReference type="EMBL" id="CP017554">
    <property type="protein sequence ID" value="AOW01145.1"/>
    <property type="molecule type" value="Genomic_DNA"/>
</dbReference>
<dbReference type="InterPro" id="IPR008927">
    <property type="entry name" value="6-PGluconate_DH-like_C_sf"/>
</dbReference>
<dbReference type="InterPro" id="IPR011128">
    <property type="entry name" value="G3P_DH_NAD-dep_N"/>
</dbReference>
<dbReference type="EMBL" id="KZ859048">
    <property type="protein sequence ID" value="RDW24118.1"/>
    <property type="molecule type" value="Genomic_DNA"/>
</dbReference>
<dbReference type="GO" id="GO:0051287">
    <property type="term" value="F:NAD binding"/>
    <property type="evidence" value="ECO:0007669"/>
    <property type="project" value="UniProtKB-UniRule"/>
</dbReference>
<dbReference type="AlphaFoldDB" id="A0A1D8N692"/>
<evidence type="ECO:0000313" key="12">
    <source>
        <dbReference type="EMBL" id="AOW01145.1"/>
    </source>
</evidence>
<keyword evidence="2 8" id="KW-0560">Oxidoreductase</keyword>
<dbReference type="GeneID" id="2906777"/>
<gene>
    <name evidence="13" type="ORF">B0I71DRAFT_134781</name>
    <name evidence="12" type="ORF">YALI1_B04433g</name>
</gene>
<comment type="similarity">
    <text evidence="1 8">Belongs to the NAD-dependent glycerol-3-phosphate dehydrogenase family.</text>
</comment>
<organism evidence="12 14">
    <name type="scientific">Yarrowia lipolytica</name>
    <name type="common">Candida lipolytica</name>
    <dbReference type="NCBI Taxonomy" id="4952"/>
    <lineage>
        <taxon>Eukaryota</taxon>
        <taxon>Fungi</taxon>
        <taxon>Dikarya</taxon>
        <taxon>Ascomycota</taxon>
        <taxon>Saccharomycotina</taxon>
        <taxon>Dipodascomycetes</taxon>
        <taxon>Dipodascales</taxon>
        <taxon>Dipodascales incertae sedis</taxon>
        <taxon>Yarrowia</taxon>
    </lineage>
</organism>
<evidence type="ECO:0000313" key="13">
    <source>
        <dbReference type="EMBL" id="RDW24118.1"/>
    </source>
</evidence>
<dbReference type="PROSITE" id="PS00957">
    <property type="entry name" value="NAD_G3PDH"/>
    <property type="match status" value="1"/>
</dbReference>
<dbReference type="FunFam" id="1.10.1040.10:FF:000004">
    <property type="entry name" value="Glycerol-3-phosphate dehydrogenase [NAD(+)]"/>
    <property type="match status" value="1"/>
</dbReference>
<feature type="binding site" evidence="6">
    <location>
        <position position="161"/>
    </location>
    <ligand>
        <name>substrate</name>
    </ligand>
</feature>
<dbReference type="InterPro" id="IPR006109">
    <property type="entry name" value="G3P_DH_NAD-dep_C"/>
</dbReference>
<dbReference type="GO" id="GO:0005634">
    <property type="term" value="C:nucleus"/>
    <property type="evidence" value="ECO:0007669"/>
    <property type="project" value="TreeGrafter"/>
</dbReference>
<dbReference type="PANTHER" id="PTHR11728:SF8">
    <property type="entry name" value="GLYCEROL-3-PHOSPHATE DEHYDROGENASE [NAD(+)]-RELATED"/>
    <property type="match status" value="1"/>
</dbReference>
<keyword evidence="3 7" id="KW-0520">NAD</keyword>
<feature type="domain" description="Glycerol-3-phosphate dehydrogenase NAD-dependent C-terminal" evidence="11">
    <location>
        <begin position="242"/>
        <end position="390"/>
    </location>
</feature>
<evidence type="ECO:0000313" key="15">
    <source>
        <dbReference type="Proteomes" id="UP000256601"/>
    </source>
</evidence>
<dbReference type="VEuPathDB" id="FungiDB:YALI0_B02948g"/>
<evidence type="ECO:0000256" key="9">
    <source>
        <dbReference type="RuleBase" id="RU361243"/>
    </source>
</evidence>
<dbReference type="VEuPathDB" id="FungiDB:YALI1_B04433g"/>
<dbReference type="Pfam" id="PF07479">
    <property type="entry name" value="NAD_Gly3P_dh_C"/>
    <property type="match status" value="1"/>
</dbReference>
<dbReference type="Proteomes" id="UP000256601">
    <property type="component" value="Unassembled WGS sequence"/>
</dbReference>
<dbReference type="SUPFAM" id="SSF48179">
    <property type="entry name" value="6-phosphogluconate dehydrogenase C-terminal domain-like"/>
    <property type="match status" value="1"/>
</dbReference>
<proteinExistence type="inferred from homology"/>
<dbReference type="InterPro" id="IPR036291">
    <property type="entry name" value="NAD(P)-bd_dom_sf"/>
</dbReference>
<evidence type="ECO:0000256" key="2">
    <source>
        <dbReference type="ARBA" id="ARBA00023002"/>
    </source>
</evidence>
<dbReference type="Gene3D" id="3.40.50.720">
    <property type="entry name" value="NAD(P)-binding Rossmann-like Domain"/>
    <property type="match status" value="1"/>
</dbReference>
<dbReference type="SMR" id="A0A1D8N692"/>
<evidence type="ECO:0000259" key="11">
    <source>
        <dbReference type="Pfam" id="PF07479"/>
    </source>
</evidence>
<dbReference type="Gene3D" id="1.10.1040.10">
    <property type="entry name" value="N-(1-d-carboxylethyl)-l-norvaline Dehydrogenase, domain 2"/>
    <property type="match status" value="1"/>
</dbReference>
<evidence type="ECO:0000256" key="5">
    <source>
        <dbReference type="PIRSR" id="PIRSR000114-1"/>
    </source>
</evidence>
<evidence type="ECO:0000256" key="6">
    <source>
        <dbReference type="PIRSR" id="PIRSR000114-2"/>
    </source>
</evidence>
<evidence type="ECO:0000259" key="10">
    <source>
        <dbReference type="Pfam" id="PF01210"/>
    </source>
</evidence>
<dbReference type="InterPro" id="IPR006168">
    <property type="entry name" value="G3P_DH_NAD-dep"/>
</dbReference>
<evidence type="ECO:0000256" key="8">
    <source>
        <dbReference type="RuleBase" id="RU000437"/>
    </source>
</evidence>
<dbReference type="eggNOG" id="KOG2711">
    <property type="taxonomic scope" value="Eukaryota"/>
</dbReference>
<evidence type="ECO:0000313" key="14">
    <source>
        <dbReference type="Proteomes" id="UP000182444"/>
    </source>
</evidence>
<dbReference type="Proteomes" id="UP000182444">
    <property type="component" value="Chromosome 1B"/>
</dbReference>
<dbReference type="OMA" id="NRMFGNM"/>
<dbReference type="GO" id="GO:0005975">
    <property type="term" value="P:carbohydrate metabolic process"/>
    <property type="evidence" value="ECO:0007669"/>
    <property type="project" value="InterPro"/>
</dbReference>
<evidence type="ECO:0000256" key="4">
    <source>
        <dbReference type="ARBA" id="ARBA00048683"/>
    </source>
</evidence>
<feature type="binding site" evidence="7">
    <location>
        <position position="350"/>
    </location>
    <ligand>
        <name>NAD(+)</name>
        <dbReference type="ChEBI" id="CHEBI:57540"/>
    </ligand>
</feature>
<dbReference type="GO" id="GO:0046168">
    <property type="term" value="P:glycerol-3-phosphate catabolic process"/>
    <property type="evidence" value="ECO:0007669"/>
    <property type="project" value="UniProtKB-UniRule"/>
</dbReference>
<evidence type="ECO:0000256" key="3">
    <source>
        <dbReference type="ARBA" id="ARBA00023027"/>
    </source>
</evidence>
<dbReference type="EC" id="1.1.1.8" evidence="9"/>
<evidence type="ECO:0000256" key="7">
    <source>
        <dbReference type="PIRSR" id="PIRSR000114-3"/>
    </source>
</evidence>
<reference evidence="12 14" key="1">
    <citation type="journal article" date="2016" name="PLoS ONE">
        <title>Sequence Assembly of Yarrowia lipolytica Strain W29/CLIB89 Shows Transposable Element Diversity.</title>
        <authorList>
            <person name="Magnan C."/>
            <person name="Yu J."/>
            <person name="Chang I."/>
            <person name="Jahn E."/>
            <person name="Kanomata Y."/>
            <person name="Wu J."/>
            <person name="Zeller M."/>
            <person name="Oakes M."/>
            <person name="Baldi P."/>
            <person name="Sandmeyer S."/>
        </authorList>
    </citation>
    <scope>NUCLEOTIDE SEQUENCE [LARGE SCALE GENOMIC DNA]</scope>
    <source>
        <strain evidence="12">CLIB89</strain>
        <strain evidence="14">CLIB89(W29)</strain>
    </source>
</reference>
<dbReference type="InterPro" id="IPR013328">
    <property type="entry name" value="6PGD_dom2"/>
</dbReference>
<feature type="active site" description="Proton acceptor" evidence="5">
    <location>
        <position position="253"/>
    </location>
</feature>
<feature type="binding site" evidence="7">
    <location>
        <begin position="50"/>
        <end position="55"/>
    </location>
    <ligand>
        <name>NAD(+)</name>
        <dbReference type="ChEBI" id="CHEBI:57540"/>
    </ligand>
</feature>
<dbReference type="KEGG" id="yli:2906777"/>
<dbReference type="GO" id="GO:0005829">
    <property type="term" value="C:cytosol"/>
    <property type="evidence" value="ECO:0007669"/>
    <property type="project" value="TreeGrafter"/>
</dbReference>
<dbReference type="PRINTS" id="PR00077">
    <property type="entry name" value="GPDHDRGNASE"/>
</dbReference>
<accession>A0A1D8N692</accession>
<dbReference type="Pfam" id="PF01210">
    <property type="entry name" value="NAD_Gly3P_dh_N"/>
    <property type="match status" value="1"/>
</dbReference>
<feature type="binding site" evidence="7">
    <location>
        <position position="318"/>
    </location>
    <ligand>
        <name>NAD(+)</name>
        <dbReference type="ChEBI" id="CHEBI:57540"/>
    </ligand>
</feature>
<evidence type="ECO:0000256" key="1">
    <source>
        <dbReference type="ARBA" id="ARBA00011009"/>
    </source>
</evidence>
<comment type="catalytic activity">
    <reaction evidence="4 9">
        <text>sn-glycerol 3-phosphate + NAD(+) = dihydroxyacetone phosphate + NADH + H(+)</text>
        <dbReference type="Rhea" id="RHEA:11092"/>
        <dbReference type="ChEBI" id="CHEBI:15378"/>
        <dbReference type="ChEBI" id="CHEBI:57540"/>
        <dbReference type="ChEBI" id="CHEBI:57597"/>
        <dbReference type="ChEBI" id="CHEBI:57642"/>
        <dbReference type="ChEBI" id="CHEBI:57945"/>
        <dbReference type="EC" id="1.1.1.8"/>
    </reaction>
</comment>
<dbReference type="NCBIfam" id="TIGR03376">
    <property type="entry name" value="glycerol3P_DH"/>
    <property type="match status" value="1"/>
</dbReference>
<feature type="binding site" evidence="7">
    <location>
        <position position="138"/>
    </location>
    <ligand>
        <name>NAD(+)</name>
        <dbReference type="ChEBI" id="CHEBI:57540"/>
    </ligand>
</feature>
<dbReference type="PIRSF" id="PIRSF000114">
    <property type="entry name" value="Glycerol-3-P_dh"/>
    <property type="match status" value="1"/>
</dbReference>
<feature type="binding site" evidence="7">
    <location>
        <position position="194"/>
    </location>
    <ligand>
        <name>NAD(+)</name>
        <dbReference type="ChEBI" id="CHEBI:57540"/>
    </ligand>
</feature>
<protein>
    <recommendedName>
        <fullName evidence="9">Glycerol-3-phosphate dehydrogenase [NAD(+)]</fullName>
        <ecNumber evidence="9">1.1.1.8</ecNumber>
    </recommendedName>
</protein>
<dbReference type="SUPFAM" id="SSF51735">
    <property type="entry name" value="NAD(P)-binding Rossmann-fold domains"/>
    <property type="match status" value="1"/>
</dbReference>
<feature type="domain" description="Glycerol-3-phosphate dehydrogenase NAD-dependent N-terminal" evidence="10">
    <location>
        <begin position="45"/>
        <end position="212"/>
    </location>
</feature>
<dbReference type="GO" id="GO:0141152">
    <property type="term" value="F:glycerol-3-phosphate dehydrogenase (NAD+) activity"/>
    <property type="evidence" value="ECO:0007669"/>
    <property type="project" value="UniProtKB-UniRule"/>
</dbReference>
<dbReference type="InterPro" id="IPR017751">
    <property type="entry name" value="G3P_DH_NAD-dep_euk"/>
</dbReference>
<name>A0A1D8N692_YARLL</name>